<protein>
    <submittedName>
        <fullName evidence="1">Uncharacterized protein</fullName>
    </submittedName>
</protein>
<evidence type="ECO:0000313" key="2">
    <source>
        <dbReference type="Proteomes" id="UP000799754"/>
    </source>
</evidence>
<reference evidence="1" key="1">
    <citation type="journal article" date="2020" name="Stud. Mycol.">
        <title>101 Dothideomycetes genomes: a test case for predicting lifestyles and emergence of pathogens.</title>
        <authorList>
            <person name="Haridas S."/>
            <person name="Albert R."/>
            <person name="Binder M."/>
            <person name="Bloem J."/>
            <person name="Labutti K."/>
            <person name="Salamov A."/>
            <person name="Andreopoulos B."/>
            <person name="Baker S."/>
            <person name="Barry K."/>
            <person name="Bills G."/>
            <person name="Bluhm B."/>
            <person name="Cannon C."/>
            <person name="Castanera R."/>
            <person name="Culley D."/>
            <person name="Daum C."/>
            <person name="Ezra D."/>
            <person name="Gonzalez J."/>
            <person name="Henrissat B."/>
            <person name="Kuo A."/>
            <person name="Liang C."/>
            <person name="Lipzen A."/>
            <person name="Lutzoni F."/>
            <person name="Magnuson J."/>
            <person name="Mondo S."/>
            <person name="Nolan M."/>
            <person name="Ohm R."/>
            <person name="Pangilinan J."/>
            <person name="Park H.-J."/>
            <person name="Ramirez L."/>
            <person name="Alfaro M."/>
            <person name="Sun H."/>
            <person name="Tritt A."/>
            <person name="Yoshinaga Y."/>
            <person name="Zwiers L.-H."/>
            <person name="Turgeon B."/>
            <person name="Goodwin S."/>
            <person name="Spatafora J."/>
            <person name="Crous P."/>
            <person name="Grigoriev I."/>
        </authorList>
    </citation>
    <scope>NUCLEOTIDE SEQUENCE</scope>
    <source>
        <strain evidence="1">CBS 525.71</strain>
    </source>
</reference>
<evidence type="ECO:0000313" key="1">
    <source>
        <dbReference type="EMBL" id="KAF2629932.1"/>
    </source>
</evidence>
<sequence>MLFNASRLPQDFVPNRINTTGQDQKSSPSLLASSAVRGAAPSRHPEFTSNADRKGVEHGAGRRIQTSLLSLRARHSDSGACSEMESSETCSRAQGRMGMVEQNCWMIWRMRVSGEKVGVVGERIRVEKPSSIISQHSQPCPQPSPSKPPSFSSAATPVIKRRQGQSRK</sequence>
<keyword evidence="2" id="KW-1185">Reference proteome</keyword>
<proteinExistence type="predicted"/>
<organism evidence="1 2">
    <name type="scientific">Macroventuria anomochaeta</name>
    <dbReference type="NCBI Taxonomy" id="301207"/>
    <lineage>
        <taxon>Eukaryota</taxon>
        <taxon>Fungi</taxon>
        <taxon>Dikarya</taxon>
        <taxon>Ascomycota</taxon>
        <taxon>Pezizomycotina</taxon>
        <taxon>Dothideomycetes</taxon>
        <taxon>Pleosporomycetidae</taxon>
        <taxon>Pleosporales</taxon>
        <taxon>Pleosporineae</taxon>
        <taxon>Didymellaceae</taxon>
        <taxon>Macroventuria</taxon>
    </lineage>
</organism>
<dbReference type="EMBL" id="MU006708">
    <property type="protein sequence ID" value="KAF2629932.1"/>
    <property type="molecule type" value="Genomic_DNA"/>
</dbReference>
<name>A0ACB6SA00_9PLEO</name>
<comment type="caution">
    <text evidence="1">The sequence shown here is derived from an EMBL/GenBank/DDBJ whole genome shotgun (WGS) entry which is preliminary data.</text>
</comment>
<gene>
    <name evidence="1" type="ORF">BU25DRAFT_261611</name>
</gene>
<dbReference type="Proteomes" id="UP000799754">
    <property type="component" value="Unassembled WGS sequence"/>
</dbReference>
<accession>A0ACB6SA00</accession>